<protein>
    <recommendedName>
        <fullName evidence="6">Protein KTI12</fullName>
    </recommendedName>
</protein>
<dbReference type="InterPro" id="IPR013641">
    <property type="entry name" value="KTI12/PSTK"/>
</dbReference>
<evidence type="ECO:0000313" key="5">
    <source>
        <dbReference type="Proteomes" id="UP000790833"/>
    </source>
</evidence>
<dbReference type="Proteomes" id="UP000790833">
    <property type="component" value="Unassembled WGS sequence"/>
</dbReference>
<comment type="similarity">
    <text evidence="3">Belongs to the KTI12 family.</text>
</comment>
<keyword evidence="1" id="KW-0547">Nucleotide-binding</keyword>
<dbReference type="SUPFAM" id="SSF52540">
    <property type="entry name" value="P-loop containing nucleoside triphosphate hydrolases"/>
    <property type="match status" value="1"/>
</dbReference>
<keyword evidence="5" id="KW-1185">Reference proteome</keyword>
<accession>A0A9P7V521</accession>
<dbReference type="OrthoDB" id="9972657at2759"/>
<dbReference type="EMBL" id="JAHMUF010000031">
    <property type="protein sequence ID" value="KAG7191387.1"/>
    <property type="molecule type" value="Genomic_DNA"/>
</dbReference>
<evidence type="ECO:0000313" key="4">
    <source>
        <dbReference type="EMBL" id="KAG7191387.1"/>
    </source>
</evidence>
<comment type="caution">
    <text evidence="4">The sequence shown here is derived from an EMBL/GenBank/DDBJ whole genome shotgun (WGS) entry which is preliminary data.</text>
</comment>
<dbReference type="RefSeq" id="XP_043046939.1">
    <property type="nucleotide sequence ID" value="XM_043194227.1"/>
</dbReference>
<reference evidence="4" key="1">
    <citation type="submission" date="2021-03" db="EMBL/GenBank/DDBJ databases">
        <authorList>
            <person name="Palmer J.M."/>
        </authorList>
    </citation>
    <scope>NUCLEOTIDE SEQUENCE</scope>
    <source>
        <strain evidence="4">ARV_011</strain>
    </source>
</reference>
<evidence type="ECO:0000256" key="3">
    <source>
        <dbReference type="ARBA" id="ARBA00025768"/>
    </source>
</evidence>
<evidence type="ECO:0000256" key="2">
    <source>
        <dbReference type="ARBA" id="ARBA00022840"/>
    </source>
</evidence>
<dbReference type="PANTHER" id="PTHR12435">
    <property type="match status" value="1"/>
</dbReference>
<name>A0A9P7V521_9ASCO</name>
<gene>
    <name evidence="4" type="ORF">KQ657_003508</name>
</gene>
<organism evidence="4 5">
    <name type="scientific">Scheffersomyces spartinae</name>
    <dbReference type="NCBI Taxonomy" id="45513"/>
    <lineage>
        <taxon>Eukaryota</taxon>
        <taxon>Fungi</taxon>
        <taxon>Dikarya</taxon>
        <taxon>Ascomycota</taxon>
        <taxon>Saccharomycotina</taxon>
        <taxon>Pichiomycetes</taxon>
        <taxon>Debaryomycetaceae</taxon>
        <taxon>Scheffersomyces</taxon>
    </lineage>
</organism>
<dbReference type="GeneID" id="66116882"/>
<dbReference type="InterPro" id="IPR027417">
    <property type="entry name" value="P-loop_NTPase"/>
</dbReference>
<keyword evidence="2" id="KW-0067">ATP-binding</keyword>
<evidence type="ECO:0000256" key="1">
    <source>
        <dbReference type="ARBA" id="ARBA00022741"/>
    </source>
</evidence>
<dbReference type="AlphaFoldDB" id="A0A9P7V521"/>
<dbReference type="Gene3D" id="3.40.50.300">
    <property type="entry name" value="P-loop containing nucleotide triphosphate hydrolases"/>
    <property type="match status" value="1"/>
</dbReference>
<dbReference type="Pfam" id="PF08433">
    <property type="entry name" value="KTI12"/>
    <property type="match status" value="1"/>
</dbReference>
<proteinExistence type="inferred from homology"/>
<dbReference type="GO" id="GO:0005524">
    <property type="term" value="F:ATP binding"/>
    <property type="evidence" value="ECO:0007669"/>
    <property type="project" value="UniProtKB-KW"/>
</dbReference>
<sequence>MPLVIFTGFPCSGKTTHAKRLVEQLETKIQEAKPINGPGHNYSVVYHSDETLGIDHKTYYDLTLEKHARGTQMLAVKRDIGRGRIVVLDSLAYIKGFRYQLYCEAKGVGTPHCVVQVMSLEQKCIERNNNNNGSNTKWDPELISQLVMRYEEPNNSTRWDSPLFSVMTDEGDDELNIDDIWEALVLKRAPPPNAATVVKPTSGNNFLQELDSQTSAVVSKICQHQQLFSIGGDVLIDKENNLYVEMPSTAVSLAQLQRLRRTYITLNRMRTIDVDRITPMFVEYVNTSLSKDH</sequence>
<evidence type="ECO:0008006" key="6">
    <source>
        <dbReference type="Google" id="ProtNLM"/>
    </source>
</evidence>